<dbReference type="GeneTree" id="ENSGT00940000156922"/>
<feature type="compositionally biased region" description="Basic and acidic residues" evidence="5">
    <location>
        <begin position="77"/>
        <end position="87"/>
    </location>
</feature>
<keyword evidence="4" id="KW-0862">Zinc</keyword>
<dbReference type="InterPro" id="IPR052440">
    <property type="entry name" value="Trans_Reg/Chrom_Remod"/>
</dbReference>
<dbReference type="GO" id="GO:0008270">
    <property type="term" value="F:zinc ion binding"/>
    <property type="evidence" value="ECO:0007669"/>
    <property type="project" value="UniProtKB-KW"/>
</dbReference>
<keyword evidence="2" id="KW-0479">Metal-binding</keyword>
<dbReference type="GO" id="GO:0032922">
    <property type="term" value="P:circadian regulation of gene expression"/>
    <property type="evidence" value="ECO:0007669"/>
    <property type="project" value="TreeGrafter"/>
</dbReference>
<keyword evidence="8" id="KW-1185">Reference proteome</keyword>
<keyword evidence="3" id="KW-0863">Zinc-finger</keyword>
<evidence type="ECO:0000256" key="1">
    <source>
        <dbReference type="ARBA" id="ARBA00022553"/>
    </source>
</evidence>
<sequence>VGHCRECLTCCLCGKPANYRELGDLCGPYYPEDFIPRKMLSSTHRNDFMQNSNCANKTEVSCITEQMNSQSACEKDAYQEGASEGHRGHPRRGKRAVREQLRTRPTLRMRFKRLLLQRRLRGTSPTSGEEGNGTALQKLQMEAEVKEHWAHEACAVWTTGIILVGGKLFGLKEAVQKAAHAKCSKCQGEGASIYCSWKSCTQRYHYVCAKEMGKSSGT</sequence>
<organism evidence="7 8">
    <name type="scientific">Cyprinus carpio carpio</name>
    <dbReference type="NCBI Taxonomy" id="630221"/>
    <lineage>
        <taxon>Eukaryota</taxon>
        <taxon>Metazoa</taxon>
        <taxon>Chordata</taxon>
        <taxon>Craniata</taxon>
        <taxon>Vertebrata</taxon>
        <taxon>Euteleostomi</taxon>
        <taxon>Actinopterygii</taxon>
        <taxon>Neopterygii</taxon>
        <taxon>Teleostei</taxon>
        <taxon>Ostariophysi</taxon>
        <taxon>Cypriniformes</taxon>
        <taxon>Cyprinidae</taxon>
        <taxon>Cyprininae</taxon>
        <taxon>Cyprinus</taxon>
    </lineage>
</organism>
<dbReference type="AlphaFoldDB" id="A0A9J7XIZ9"/>
<dbReference type="OMA" id="HKVKRER"/>
<keyword evidence="1" id="KW-0597">Phosphoprotein</keyword>
<feature type="domain" description="PHD-type" evidence="6">
    <location>
        <begin position="118"/>
        <end position="218"/>
    </location>
</feature>
<evidence type="ECO:0000313" key="8">
    <source>
        <dbReference type="Proteomes" id="UP001108240"/>
    </source>
</evidence>
<evidence type="ECO:0000259" key="6">
    <source>
        <dbReference type="PROSITE" id="PS51805"/>
    </source>
</evidence>
<dbReference type="Ensembl" id="ENSCCRT00000197753.1">
    <property type="protein sequence ID" value="ENSCCRP00000107697.1"/>
    <property type="gene ID" value="ENSCCRG00000071425.1"/>
</dbReference>
<dbReference type="GO" id="GO:0006357">
    <property type="term" value="P:regulation of transcription by RNA polymerase II"/>
    <property type="evidence" value="ECO:0007669"/>
    <property type="project" value="TreeGrafter"/>
</dbReference>
<evidence type="ECO:0000256" key="5">
    <source>
        <dbReference type="SAM" id="MobiDB-lite"/>
    </source>
</evidence>
<evidence type="ECO:0000256" key="4">
    <source>
        <dbReference type="ARBA" id="ARBA00022833"/>
    </source>
</evidence>
<accession>A0A9J7XIZ9</accession>
<dbReference type="PANTHER" id="PTHR14955">
    <property type="entry name" value="RETINOIC ACID INDUCED 1/TRANSCRIPTION FACTOR 20"/>
    <property type="match status" value="1"/>
</dbReference>
<evidence type="ECO:0000256" key="3">
    <source>
        <dbReference type="ARBA" id="ARBA00022771"/>
    </source>
</evidence>
<dbReference type="InterPro" id="IPR034732">
    <property type="entry name" value="EPHD"/>
</dbReference>
<proteinExistence type="predicted"/>
<dbReference type="Pfam" id="PF13771">
    <property type="entry name" value="zf-HC5HC2H"/>
    <property type="match status" value="1"/>
</dbReference>
<evidence type="ECO:0000256" key="2">
    <source>
        <dbReference type="ARBA" id="ARBA00022723"/>
    </source>
</evidence>
<reference evidence="7" key="1">
    <citation type="submission" date="2025-08" db="UniProtKB">
        <authorList>
            <consortium name="Ensembl"/>
        </authorList>
    </citation>
    <scope>IDENTIFICATION</scope>
</reference>
<dbReference type="PROSITE" id="PS51805">
    <property type="entry name" value="EPHD"/>
    <property type="match status" value="1"/>
</dbReference>
<feature type="region of interest" description="Disordered" evidence="5">
    <location>
        <begin position="77"/>
        <end position="98"/>
    </location>
</feature>
<dbReference type="Proteomes" id="UP001108240">
    <property type="component" value="Unplaced"/>
</dbReference>
<protein>
    <recommendedName>
        <fullName evidence="6">PHD-type domain-containing protein</fullName>
    </recommendedName>
</protein>
<evidence type="ECO:0000313" key="7">
    <source>
        <dbReference type="Ensembl" id="ENSCCRP00000107697.1"/>
    </source>
</evidence>
<name>A0A9J7XIZ9_CYPCA</name>
<dbReference type="GO" id="GO:0005634">
    <property type="term" value="C:nucleus"/>
    <property type="evidence" value="ECO:0007669"/>
    <property type="project" value="TreeGrafter"/>
</dbReference>
<dbReference type="PANTHER" id="PTHR14955:SF6">
    <property type="entry name" value="RETINOIC ACID-INDUCED PROTEIN 1"/>
    <property type="match status" value="1"/>
</dbReference>
<dbReference type="Gene3D" id="3.30.40.10">
    <property type="entry name" value="Zinc/RING finger domain, C3HC4 (zinc finger)"/>
    <property type="match status" value="1"/>
</dbReference>
<dbReference type="InterPro" id="IPR013083">
    <property type="entry name" value="Znf_RING/FYVE/PHD"/>
</dbReference>
<reference evidence="7" key="2">
    <citation type="submission" date="2025-09" db="UniProtKB">
        <authorList>
            <consortium name="Ensembl"/>
        </authorList>
    </citation>
    <scope>IDENTIFICATION</scope>
</reference>